<dbReference type="AlphaFoldDB" id="A0AAV4YEB4"/>
<dbReference type="Proteomes" id="UP001054945">
    <property type="component" value="Unassembled WGS sequence"/>
</dbReference>
<sequence length="128" mass="14190">MTATNCANPKSAADPEVSTACRFCGFFSIPHLSAVLQTLSSSRRKSLEQSRIDFIEASGYLFLFTFFVSGTPYTFISVDAQELGVSCQKWYSSDQSIEVKTQVLSFRVLGHPPATPRRQLPEGRLTTE</sequence>
<proteinExistence type="predicted"/>
<protein>
    <submittedName>
        <fullName evidence="1">Uncharacterized protein</fullName>
    </submittedName>
</protein>
<gene>
    <name evidence="1" type="ORF">CEXT_297661</name>
</gene>
<name>A0AAV4YEB4_CAEEX</name>
<reference evidence="1 2" key="1">
    <citation type="submission" date="2021-06" db="EMBL/GenBank/DDBJ databases">
        <title>Caerostris extrusa draft genome.</title>
        <authorList>
            <person name="Kono N."/>
            <person name="Arakawa K."/>
        </authorList>
    </citation>
    <scope>NUCLEOTIDE SEQUENCE [LARGE SCALE GENOMIC DNA]</scope>
</reference>
<evidence type="ECO:0000313" key="1">
    <source>
        <dbReference type="EMBL" id="GIZ04569.1"/>
    </source>
</evidence>
<organism evidence="1 2">
    <name type="scientific">Caerostris extrusa</name>
    <name type="common">Bark spider</name>
    <name type="synonym">Caerostris bankana</name>
    <dbReference type="NCBI Taxonomy" id="172846"/>
    <lineage>
        <taxon>Eukaryota</taxon>
        <taxon>Metazoa</taxon>
        <taxon>Ecdysozoa</taxon>
        <taxon>Arthropoda</taxon>
        <taxon>Chelicerata</taxon>
        <taxon>Arachnida</taxon>
        <taxon>Araneae</taxon>
        <taxon>Araneomorphae</taxon>
        <taxon>Entelegynae</taxon>
        <taxon>Araneoidea</taxon>
        <taxon>Araneidae</taxon>
        <taxon>Caerostris</taxon>
    </lineage>
</organism>
<accession>A0AAV4YEB4</accession>
<dbReference type="EMBL" id="BPLR01001758">
    <property type="protein sequence ID" value="GIZ04569.1"/>
    <property type="molecule type" value="Genomic_DNA"/>
</dbReference>
<keyword evidence="2" id="KW-1185">Reference proteome</keyword>
<evidence type="ECO:0000313" key="2">
    <source>
        <dbReference type="Proteomes" id="UP001054945"/>
    </source>
</evidence>
<comment type="caution">
    <text evidence="1">The sequence shown here is derived from an EMBL/GenBank/DDBJ whole genome shotgun (WGS) entry which is preliminary data.</text>
</comment>